<dbReference type="OrthoDB" id="5358702at2759"/>
<sequence>MPAYKILKDHISSQNEAPDELLQATSVILLLDPEHMTAANARKRYLQHMKEKNSEETDAAIDKELYFTDSLLTSRLHRHTKSPTLWGHRQWLLELCIDRQRPAADSLSAALEKLIFVSAERHPRNYYAWCHARYLLGTAEPQRPGTTAGEDAGVRQQSSDTLETLTETVKRWCFSHPDDTSGWSFLTVLVARHARAAAPALFSETLGLAEAFSWRGESVWYFLRNMLRRDWLQDGHRDEFGRVLALVHGKVAEPGDLDDRVLEHMQEWTELGTNTQEMKREDIE</sequence>
<evidence type="ECO:0000313" key="5">
    <source>
        <dbReference type="EMBL" id="TQV99997.1"/>
    </source>
</evidence>
<dbReference type="GO" id="GO:0008318">
    <property type="term" value="F:protein prenyltransferase activity"/>
    <property type="evidence" value="ECO:0007669"/>
    <property type="project" value="InterPro"/>
</dbReference>
<dbReference type="AlphaFoldDB" id="A0A545VE49"/>
<dbReference type="EMBL" id="SPUK01000002">
    <property type="protein sequence ID" value="TQV99997.1"/>
    <property type="molecule type" value="Genomic_DNA"/>
</dbReference>
<evidence type="ECO:0000256" key="3">
    <source>
        <dbReference type="ARBA" id="ARBA00022679"/>
    </source>
</evidence>
<dbReference type="Proteomes" id="UP000315783">
    <property type="component" value="Unassembled WGS sequence"/>
</dbReference>
<evidence type="ECO:0000256" key="4">
    <source>
        <dbReference type="ARBA" id="ARBA00022737"/>
    </source>
</evidence>
<dbReference type="SUPFAM" id="SSF48439">
    <property type="entry name" value="Protein prenylyltransferase"/>
    <property type="match status" value="1"/>
</dbReference>
<evidence type="ECO:0000256" key="1">
    <source>
        <dbReference type="ARBA" id="ARBA00006734"/>
    </source>
</evidence>
<gene>
    <name evidence="5" type="ORF">IF1G_02212</name>
</gene>
<reference evidence="5 6" key="1">
    <citation type="journal article" date="2019" name="Appl. Microbiol. Biotechnol.">
        <title>Genome sequence of Isaria javanica and comparative genome analysis insights into family S53 peptidase evolution in fungal entomopathogens.</title>
        <authorList>
            <person name="Lin R."/>
            <person name="Zhang X."/>
            <person name="Xin B."/>
            <person name="Zou M."/>
            <person name="Gao Y."/>
            <person name="Qin F."/>
            <person name="Hu Q."/>
            <person name="Xie B."/>
            <person name="Cheng X."/>
        </authorList>
    </citation>
    <scope>NUCLEOTIDE SEQUENCE [LARGE SCALE GENOMIC DNA]</scope>
    <source>
        <strain evidence="5 6">IJ1G</strain>
    </source>
</reference>
<keyword evidence="2" id="KW-0637">Prenyltransferase</keyword>
<comment type="caution">
    <text evidence="5">The sequence shown here is derived from an EMBL/GenBank/DDBJ whole genome shotgun (WGS) entry which is preliminary data.</text>
</comment>
<evidence type="ECO:0000313" key="6">
    <source>
        <dbReference type="Proteomes" id="UP000315783"/>
    </source>
</evidence>
<dbReference type="InterPro" id="IPR002088">
    <property type="entry name" value="Prenyl_trans_a"/>
</dbReference>
<dbReference type="PANTHER" id="PTHR11129:SF3">
    <property type="entry name" value="PROTEIN PRENYLTRANSFERASE ALPHA SUBUNIT REPEAT-CONTAINING PROTEIN 1"/>
    <property type="match status" value="1"/>
</dbReference>
<name>A0A545VE49_9HYPO</name>
<keyword evidence="3 5" id="KW-0808">Transferase</keyword>
<dbReference type="PANTHER" id="PTHR11129">
    <property type="entry name" value="PROTEIN FARNESYLTRANSFERASE ALPHA SUBUNIT/RAB GERANYLGERANYL TRANSFERASE ALPHA SUBUNIT"/>
    <property type="match status" value="1"/>
</dbReference>
<dbReference type="Gene3D" id="1.25.40.120">
    <property type="entry name" value="Protein prenylyltransferase"/>
    <property type="match status" value="1"/>
</dbReference>
<dbReference type="Pfam" id="PF01239">
    <property type="entry name" value="PPTA"/>
    <property type="match status" value="1"/>
</dbReference>
<proteinExistence type="inferred from homology"/>
<accession>A0A545VE49</accession>
<dbReference type="GO" id="GO:0005737">
    <property type="term" value="C:cytoplasm"/>
    <property type="evidence" value="ECO:0007669"/>
    <property type="project" value="TreeGrafter"/>
</dbReference>
<comment type="similarity">
    <text evidence="1">Belongs to the protein prenyltransferase subunit alpha family.</text>
</comment>
<organism evidence="5 6">
    <name type="scientific">Cordyceps javanica</name>
    <dbReference type="NCBI Taxonomy" id="43265"/>
    <lineage>
        <taxon>Eukaryota</taxon>
        <taxon>Fungi</taxon>
        <taxon>Dikarya</taxon>
        <taxon>Ascomycota</taxon>
        <taxon>Pezizomycotina</taxon>
        <taxon>Sordariomycetes</taxon>
        <taxon>Hypocreomycetidae</taxon>
        <taxon>Hypocreales</taxon>
        <taxon>Cordycipitaceae</taxon>
        <taxon>Cordyceps</taxon>
    </lineage>
</organism>
<evidence type="ECO:0000256" key="2">
    <source>
        <dbReference type="ARBA" id="ARBA00022602"/>
    </source>
</evidence>
<keyword evidence="4" id="KW-0677">Repeat</keyword>
<keyword evidence="6" id="KW-1185">Reference proteome</keyword>
<protein>
    <submittedName>
        <fullName evidence="5">Protein prenyltransferase</fullName>
    </submittedName>
</protein>
<dbReference type="STRING" id="43265.A0A545VE49"/>